<keyword evidence="5" id="KW-0029">Amino-acid transport</keyword>
<feature type="region of interest" description="Disordered" evidence="9">
    <location>
        <begin position="445"/>
        <end position="466"/>
    </location>
</feature>
<proteinExistence type="inferred from homology"/>
<evidence type="ECO:0000256" key="1">
    <source>
        <dbReference type="ARBA" id="ARBA00004127"/>
    </source>
</evidence>
<dbReference type="Ensembl" id="ENSBIXT00005027020.1">
    <property type="protein sequence ID" value="ENSBIXP00005037746.1"/>
    <property type="gene ID" value="ENSBIXG00005019664.1"/>
</dbReference>
<keyword evidence="3" id="KW-0813">Transport</keyword>
<evidence type="ECO:0000256" key="6">
    <source>
        <dbReference type="ARBA" id="ARBA00022989"/>
    </source>
</evidence>
<keyword evidence="8" id="KW-0325">Glycoprotein</keyword>
<evidence type="ECO:0000256" key="7">
    <source>
        <dbReference type="ARBA" id="ARBA00023136"/>
    </source>
</evidence>
<dbReference type="GO" id="GO:0012505">
    <property type="term" value="C:endomembrane system"/>
    <property type="evidence" value="ECO:0007669"/>
    <property type="project" value="UniProtKB-SubCell"/>
</dbReference>
<evidence type="ECO:0000256" key="10">
    <source>
        <dbReference type="SAM" id="Phobius"/>
    </source>
</evidence>
<evidence type="ECO:0000313" key="12">
    <source>
        <dbReference type="Ensembl" id="ENSBIXP00005037746.1"/>
    </source>
</evidence>
<keyword evidence="6 10" id="KW-1133">Transmembrane helix</keyword>
<organism evidence="12 13">
    <name type="scientific">Bos indicus x Bos taurus</name>
    <name type="common">Hybrid cattle</name>
    <dbReference type="NCBI Taxonomy" id="30522"/>
    <lineage>
        <taxon>Eukaryota</taxon>
        <taxon>Metazoa</taxon>
        <taxon>Chordata</taxon>
        <taxon>Craniata</taxon>
        <taxon>Vertebrata</taxon>
        <taxon>Euteleostomi</taxon>
        <taxon>Mammalia</taxon>
        <taxon>Eutheria</taxon>
        <taxon>Laurasiatheria</taxon>
        <taxon>Artiodactyla</taxon>
        <taxon>Ruminantia</taxon>
        <taxon>Pecora</taxon>
        <taxon>Bovidae</taxon>
        <taxon>Bovinae</taxon>
        <taxon>Bos</taxon>
    </lineage>
</organism>
<feature type="transmembrane region" description="Helical" evidence="10">
    <location>
        <begin position="292"/>
        <end position="321"/>
    </location>
</feature>
<dbReference type="AlphaFoldDB" id="A0A4W2I695"/>
<comment type="subcellular location">
    <subcellularLocation>
        <location evidence="1">Endomembrane system</location>
        <topology evidence="1">Multi-pass membrane protein</topology>
    </subcellularLocation>
</comment>
<dbReference type="PANTHER" id="PTHR43243:SF10">
    <property type="entry name" value="MGC138914 PROTEIN"/>
    <property type="match status" value="1"/>
</dbReference>
<evidence type="ECO:0000256" key="5">
    <source>
        <dbReference type="ARBA" id="ARBA00022970"/>
    </source>
</evidence>
<dbReference type="Gene3D" id="1.20.1740.10">
    <property type="entry name" value="Amino acid/polyamine transporter I"/>
    <property type="match status" value="2"/>
</dbReference>
<dbReference type="GeneTree" id="ENSGT00940000161142"/>
<dbReference type="PANTHER" id="PTHR43243">
    <property type="entry name" value="INNER MEMBRANE TRANSPORTER YGJI-RELATED"/>
    <property type="match status" value="1"/>
</dbReference>
<evidence type="ECO:0000256" key="9">
    <source>
        <dbReference type="SAM" id="MobiDB-lite"/>
    </source>
</evidence>
<accession>A0A4W2I695</accession>
<feature type="transmembrane region" description="Helical" evidence="10">
    <location>
        <begin position="774"/>
        <end position="796"/>
    </location>
</feature>
<dbReference type="InterPro" id="IPR029485">
    <property type="entry name" value="CAT_C"/>
</dbReference>
<dbReference type="GO" id="GO:0015171">
    <property type="term" value="F:amino acid transmembrane transporter activity"/>
    <property type="evidence" value="ECO:0007669"/>
    <property type="project" value="TreeGrafter"/>
</dbReference>
<feature type="transmembrane region" description="Helical" evidence="10">
    <location>
        <begin position="63"/>
        <end position="90"/>
    </location>
</feature>
<evidence type="ECO:0000313" key="13">
    <source>
        <dbReference type="Proteomes" id="UP000429181"/>
    </source>
</evidence>
<name>A0A4W2I695_BOBOX</name>
<feature type="transmembrane region" description="Helical" evidence="10">
    <location>
        <begin position="554"/>
        <end position="575"/>
    </location>
</feature>
<feature type="transmembrane region" description="Helical" evidence="10">
    <location>
        <begin position="413"/>
        <end position="434"/>
    </location>
</feature>
<dbReference type="Pfam" id="PF13906">
    <property type="entry name" value="AA_permease_C"/>
    <property type="match status" value="1"/>
</dbReference>
<dbReference type="FunFam" id="1.20.1740.10:FF:000024">
    <property type="entry name" value="High affinity cationic amino acid transporter 1"/>
    <property type="match status" value="1"/>
</dbReference>
<sequence length="876" mass="96104">MSRLLYQYVHQFGQKLVQRRLLEPIAEPESPTTYLDVLDLVILGVGRSLGAGIYIVAGAVAKYIAGPAIIISFLVAALSSLLSGLCYAELWAQVPRSGSVYLYSYVTMGQLYAFITGWNLVLSLFIATVCVAKVWSYSLDSLIGNHISQALEGTFSPYMPSFLATFPDFVALALVLVMIGVLVPGARVSSLVIKVFRGMNVFVPIFMIISAFIKGDLHNWQLTEEDYRSNTSESSDIYRTGGLGPLGSGGFVPFGLDGILQGAALCFYAYFDFEVIVTTGKEARNPQRSIPLSMVISTFICFLTYFDLSAALTLMVPYYQIHHYSPLPQAFLHVGWDPARYIMAVVFLCALLYSLLGTMSVMSQLICEMAGDRLLFWDLAQIHASTGTPVMAITASGFLAGVTALLFDLLDIVELMIIGVLLAYTLGTFSVLILRYQPRQNFVKNEKTEEETEMEPTLEGNPLDSEPEAGTSNILKSLWFPPSTIPTRKSGQIVYGCAFLLVLLMLILSLILAQWPSQVFSGDPVLTTVAVLLLLLITGVTVIIWRQPQDPIPLMFRVPAVPALPLVSIFMNVYLMTKINTWTWTQFGISNAIGSLSRACKEDTGRVDEQEKELHLQLAFCLHFLRNEAADHGSSTPSRMWCQDLHHFGQKLVCRWLLEPTEISESPTAPLNTLKLVAFGLASTLGAGMYILVGEVAMFIAGPAILVSFLVAAVSSVLSGLCYAEFGTWVPWTGSAYLYSYISMGELWAFVIACNFILSYVVGVLVLGVRESVLVGKISTGINLLVLSFIILSGFIKGDLHNWKLMEQDYTLNTSESGDIYNLGPLGSGGFVPFDYDGILHGAALCFYSFVGFDDIVTKCNWVIVCPIRGLGCPWA</sequence>
<feature type="transmembrane region" description="Helical" evidence="10">
    <location>
        <begin position="37"/>
        <end position="57"/>
    </location>
</feature>
<feature type="transmembrane region" description="Helical" evidence="10">
    <location>
        <begin position="162"/>
        <end position="183"/>
    </location>
</feature>
<protein>
    <submittedName>
        <fullName evidence="12">Cationic amino acid transporter 3-like</fullName>
    </submittedName>
</protein>
<keyword evidence="4 10" id="KW-0812">Transmembrane</keyword>
<evidence type="ECO:0000256" key="3">
    <source>
        <dbReference type="ARBA" id="ARBA00022448"/>
    </source>
</evidence>
<feature type="transmembrane region" description="Helical" evidence="10">
    <location>
        <begin position="525"/>
        <end position="545"/>
    </location>
</feature>
<feature type="transmembrane region" description="Helical" evidence="10">
    <location>
        <begin position="705"/>
        <end position="727"/>
    </location>
</feature>
<dbReference type="Proteomes" id="UP000429181">
    <property type="component" value="Unassembled WGS sequence"/>
</dbReference>
<comment type="similarity">
    <text evidence="2">Belongs to the amino acid-polyamine-organocation (APC) superfamily. Cationic amino acid transporter (CAT) (TC 2.A.3.3) family.</text>
</comment>
<evidence type="ECO:0000259" key="11">
    <source>
        <dbReference type="Pfam" id="PF13906"/>
    </source>
</evidence>
<dbReference type="GO" id="GO:0005886">
    <property type="term" value="C:plasma membrane"/>
    <property type="evidence" value="ECO:0007669"/>
    <property type="project" value="TreeGrafter"/>
</dbReference>
<evidence type="ECO:0000256" key="8">
    <source>
        <dbReference type="ARBA" id="ARBA00023180"/>
    </source>
</evidence>
<feature type="transmembrane region" description="Helical" evidence="10">
    <location>
        <begin position="388"/>
        <end position="407"/>
    </location>
</feature>
<feature type="transmembrane region" description="Helical" evidence="10">
    <location>
        <begin position="676"/>
        <end position="693"/>
    </location>
</feature>
<feature type="domain" description="Cationic amino acid transporter C-terminal" evidence="11">
    <location>
        <begin position="556"/>
        <end position="596"/>
    </location>
</feature>
<reference evidence="13" key="1">
    <citation type="submission" date="2018-11" db="EMBL/GenBank/DDBJ databases">
        <title>Haplotype-resolved cattle genomes.</title>
        <authorList>
            <person name="Low W.Y."/>
            <person name="Tearle R."/>
            <person name="Bickhart D.M."/>
            <person name="Rosen B.D."/>
            <person name="Koren S."/>
            <person name="Rhie A."/>
            <person name="Hiendleder S."/>
            <person name="Phillippy A.M."/>
            <person name="Smith T.P.L."/>
            <person name="Williams J.L."/>
        </authorList>
    </citation>
    <scope>NUCLEOTIDE SEQUENCE [LARGE SCALE GENOMIC DNA]</scope>
</reference>
<feature type="transmembrane region" description="Helical" evidence="10">
    <location>
        <begin position="493"/>
        <end position="513"/>
    </location>
</feature>
<feature type="transmembrane region" description="Helical" evidence="10">
    <location>
        <begin position="251"/>
        <end position="271"/>
    </location>
</feature>
<feature type="transmembrane region" description="Helical" evidence="10">
    <location>
        <begin position="341"/>
        <end position="367"/>
    </location>
</feature>
<dbReference type="InterPro" id="IPR002293">
    <property type="entry name" value="AA/rel_permease1"/>
</dbReference>
<keyword evidence="7 10" id="KW-0472">Membrane</keyword>
<reference evidence="12" key="2">
    <citation type="submission" date="2025-08" db="UniProtKB">
        <authorList>
            <consortium name="Ensembl"/>
        </authorList>
    </citation>
    <scope>IDENTIFICATION</scope>
</reference>
<feature type="transmembrane region" description="Helical" evidence="10">
    <location>
        <begin position="111"/>
        <end position="135"/>
    </location>
</feature>
<dbReference type="FunFam" id="1.20.1740.10:FF:000050">
    <property type="entry name" value="MGC157082 protein"/>
    <property type="match status" value="1"/>
</dbReference>
<evidence type="ECO:0000256" key="2">
    <source>
        <dbReference type="ARBA" id="ARBA00008572"/>
    </source>
</evidence>
<feature type="transmembrane region" description="Helical" evidence="10">
    <location>
        <begin position="747"/>
        <end position="767"/>
    </location>
</feature>
<feature type="transmembrane region" description="Helical" evidence="10">
    <location>
        <begin position="195"/>
        <end position="213"/>
    </location>
</feature>
<gene>
    <name evidence="12" type="primary">LOC113889102</name>
</gene>
<dbReference type="Pfam" id="PF13520">
    <property type="entry name" value="AA_permease_2"/>
    <property type="match status" value="1"/>
</dbReference>
<evidence type="ECO:0000256" key="4">
    <source>
        <dbReference type="ARBA" id="ARBA00022692"/>
    </source>
</evidence>